<dbReference type="GO" id="GO:0051607">
    <property type="term" value="P:defense response to virus"/>
    <property type="evidence" value="ECO:0007669"/>
    <property type="project" value="UniProtKB-KW"/>
</dbReference>
<dbReference type="InterPro" id="IPR010149">
    <property type="entry name" value="CRISPR-assoc_prot_Csm2_III-A"/>
</dbReference>
<protein>
    <recommendedName>
        <fullName evidence="3">CRISPR system Cms protein Csm2</fullName>
    </recommendedName>
    <alternativeName>
        <fullName evidence="6">CRISPR type III A-associated protein Csm2</fullName>
    </alternativeName>
</protein>
<name>A0A5S5AUY2_9FIRM</name>
<evidence type="ECO:0000256" key="6">
    <source>
        <dbReference type="ARBA" id="ARBA00031723"/>
    </source>
</evidence>
<dbReference type="Pfam" id="PF03750">
    <property type="entry name" value="Csm2_III-A"/>
    <property type="match status" value="1"/>
</dbReference>
<evidence type="ECO:0000256" key="3">
    <source>
        <dbReference type="ARBA" id="ARBA00016118"/>
    </source>
</evidence>
<dbReference type="NCBIfam" id="TIGR01870">
    <property type="entry name" value="cas_TM1810_Csm2"/>
    <property type="match status" value="1"/>
</dbReference>
<evidence type="ECO:0000256" key="4">
    <source>
        <dbReference type="ARBA" id="ARBA00022884"/>
    </source>
</evidence>
<reference evidence="7 8" key="1">
    <citation type="submission" date="2019-07" db="EMBL/GenBank/DDBJ databases">
        <title>Genomic Encyclopedia of Type Strains, Phase I: the one thousand microbial genomes (KMG-I) project.</title>
        <authorList>
            <person name="Kyrpides N."/>
        </authorList>
    </citation>
    <scope>NUCLEOTIDE SEQUENCE [LARGE SCALE GENOMIC DNA]</scope>
    <source>
        <strain evidence="7 8">DSM 16647</strain>
    </source>
</reference>
<dbReference type="AlphaFoldDB" id="A0A5S5AUY2"/>
<evidence type="ECO:0000313" key="7">
    <source>
        <dbReference type="EMBL" id="TYP55423.1"/>
    </source>
</evidence>
<comment type="function">
    <text evidence="1">This subunit may be involved in monitoring complementarity of crRNA and target RNA.</text>
</comment>
<organism evidence="7 8">
    <name type="scientific">Thermosediminibacter litoriperuensis</name>
    <dbReference type="NCBI Taxonomy" id="291989"/>
    <lineage>
        <taxon>Bacteria</taxon>
        <taxon>Bacillati</taxon>
        <taxon>Bacillota</taxon>
        <taxon>Clostridia</taxon>
        <taxon>Thermosediminibacterales</taxon>
        <taxon>Thermosediminibacteraceae</taxon>
        <taxon>Thermosediminibacter</taxon>
    </lineage>
</organism>
<accession>A0A5S5AUY2</accession>
<comment type="caution">
    <text evidence="7">The sequence shown here is derived from an EMBL/GenBank/DDBJ whole genome shotgun (WGS) entry which is preliminary data.</text>
</comment>
<keyword evidence="5" id="KW-0051">Antiviral defense</keyword>
<evidence type="ECO:0000313" key="8">
    <source>
        <dbReference type="Proteomes" id="UP000322294"/>
    </source>
</evidence>
<evidence type="ECO:0000256" key="2">
    <source>
        <dbReference type="ARBA" id="ARBA00006896"/>
    </source>
</evidence>
<keyword evidence="4" id="KW-0694">RNA-binding</keyword>
<proteinExistence type="inferred from homology"/>
<evidence type="ECO:0000256" key="5">
    <source>
        <dbReference type="ARBA" id="ARBA00023118"/>
    </source>
</evidence>
<comment type="similarity">
    <text evidence="2">Belongs to the CRISPR-associated Csm2 family.</text>
</comment>
<dbReference type="RefSeq" id="WP_148866913.1">
    <property type="nucleotide sequence ID" value="NZ_VNHO01000010.1"/>
</dbReference>
<dbReference type="GO" id="GO:0003723">
    <property type="term" value="F:RNA binding"/>
    <property type="evidence" value="ECO:0007669"/>
    <property type="project" value="UniProtKB-KW"/>
</dbReference>
<dbReference type="OrthoDB" id="1862673at2"/>
<keyword evidence="8" id="KW-1185">Reference proteome</keyword>
<dbReference type="EMBL" id="VNHO01000010">
    <property type="protein sequence ID" value="TYP55423.1"/>
    <property type="molecule type" value="Genomic_DNA"/>
</dbReference>
<dbReference type="Proteomes" id="UP000322294">
    <property type="component" value="Unassembled WGS sequence"/>
</dbReference>
<sequence length="140" mass="16339">MAWESNKKGKSDSFIDVKEIEARLPSALDKNKDPNGDDFFYCAEKTGKLLATKRVSVSQIRKIFNEARRIKYEENGIYELRMLKAVIAYTAGRFPENMKEFKGIFTKAIEMAEKSEENLKRFKQFFEAVVAYHRFYGGRE</sequence>
<gene>
    <name evidence="7" type="ORF">LZ11_01138</name>
</gene>
<evidence type="ECO:0000256" key="1">
    <source>
        <dbReference type="ARBA" id="ARBA00003640"/>
    </source>
</evidence>